<organism evidence="3 4">
    <name type="scientific">Prauserella sediminis</name>
    <dbReference type="NCBI Taxonomy" id="577680"/>
    <lineage>
        <taxon>Bacteria</taxon>
        <taxon>Bacillati</taxon>
        <taxon>Actinomycetota</taxon>
        <taxon>Actinomycetes</taxon>
        <taxon>Pseudonocardiales</taxon>
        <taxon>Pseudonocardiaceae</taxon>
        <taxon>Prauserella</taxon>
        <taxon>Prauserella salsuginis group</taxon>
    </lineage>
</organism>
<dbReference type="RefSeq" id="WP_183780972.1">
    <property type="nucleotide sequence ID" value="NZ_JACIBS010000001.1"/>
</dbReference>
<sequence>MTTTPKYLFERDEAEDERLRAQSGLLNAMTTELLDHIGLGPGWRVLDLGSGAGDVAYLAADRVGPTGSVSGIDRDPATAERAQADARRRGYANVEFRTGDAQTLEGIDGDFDAVVGRLIYMYVADPVEALRQAYARVRPGGLVCLQEADLTNTWAHPMTPLWQQAYDWLQETMRLAGVNPRMGYDLFATFRAAGLPDPEIGISWRLRGASELPEYTWADIVCGTLPLMEKFGVATREEVQPETLGERLKADLREHDGIMTIGPFPHAWTRKPF</sequence>
<comment type="caution">
    <text evidence="3">The sequence shown here is derived from an EMBL/GenBank/DDBJ whole genome shotgun (WGS) entry which is preliminary data.</text>
</comment>
<keyword evidence="3" id="KW-0489">Methyltransferase</keyword>
<keyword evidence="4" id="KW-1185">Reference proteome</keyword>
<dbReference type="Pfam" id="PF13847">
    <property type="entry name" value="Methyltransf_31"/>
    <property type="match status" value="1"/>
</dbReference>
<evidence type="ECO:0000259" key="2">
    <source>
        <dbReference type="Pfam" id="PF13847"/>
    </source>
</evidence>
<accession>A0A839XPD3</accession>
<dbReference type="Proteomes" id="UP000564573">
    <property type="component" value="Unassembled WGS sequence"/>
</dbReference>
<proteinExistence type="predicted"/>
<dbReference type="GO" id="GO:0008168">
    <property type="term" value="F:methyltransferase activity"/>
    <property type="evidence" value="ECO:0007669"/>
    <property type="project" value="UniProtKB-KW"/>
</dbReference>
<evidence type="ECO:0000256" key="1">
    <source>
        <dbReference type="ARBA" id="ARBA00022679"/>
    </source>
</evidence>
<dbReference type="PANTHER" id="PTHR43861">
    <property type="entry name" value="TRANS-ACONITATE 2-METHYLTRANSFERASE-RELATED"/>
    <property type="match status" value="1"/>
</dbReference>
<dbReference type="AlphaFoldDB" id="A0A839XPD3"/>
<dbReference type="EMBL" id="JACIBS010000001">
    <property type="protein sequence ID" value="MBB3662708.1"/>
    <property type="molecule type" value="Genomic_DNA"/>
</dbReference>
<dbReference type="SUPFAM" id="SSF53335">
    <property type="entry name" value="S-adenosyl-L-methionine-dependent methyltransferases"/>
    <property type="match status" value="1"/>
</dbReference>
<reference evidence="3 4" key="1">
    <citation type="submission" date="2020-08" db="EMBL/GenBank/DDBJ databases">
        <title>Sequencing the genomes of 1000 actinobacteria strains.</title>
        <authorList>
            <person name="Klenk H.-P."/>
        </authorList>
    </citation>
    <scope>NUCLEOTIDE SEQUENCE [LARGE SCALE GENOMIC DNA]</scope>
    <source>
        <strain evidence="3 4">DSM 45267</strain>
    </source>
</reference>
<dbReference type="PANTHER" id="PTHR43861:SF3">
    <property type="entry name" value="PUTATIVE (AFU_ORTHOLOGUE AFUA_2G14390)-RELATED"/>
    <property type="match status" value="1"/>
</dbReference>
<dbReference type="GO" id="GO:0032259">
    <property type="term" value="P:methylation"/>
    <property type="evidence" value="ECO:0007669"/>
    <property type="project" value="UniProtKB-KW"/>
</dbReference>
<dbReference type="Gene3D" id="3.40.50.150">
    <property type="entry name" value="Vaccinia Virus protein VP39"/>
    <property type="match status" value="1"/>
</dbReference>
<feature type="domain" description="Methyltransferase" evidence="2">
    <location>
        <begin position="42"/>
        <end position="151"/>
    </location>
</feature>
<dbReference type="CDD" id="cd02440">
    <property type="entry name" value="AdoMet_MTases"/>
    <property type="match status" value="1"/>
</dbReference>
<keyword evidence="1 3" id="KW-0808">Transferase</keyword>
<protein>
    <submittedName>
        <fullName evidence="3">SAM-dependent methyltransferase</fullName>
    </submittedName>
</protein>
<dbReference type="InterPro" id="IPR025714">
    <property type="entry name" value="Methyltranfer_dom"/>
</dbReference>
<name>A0A839XPD3_9PSEU</name>
<evidence type="ECO:0000313" key="4">
    <source>
        <dbReference type="Proteomes" id="UP000564573"/>
    </source>
</evidence>
<evidence type="ECO:0000313" key="3">
    <source>
        <dbReference type="EMBL" id="MBB3662708.1"/>
    </source>
</evidence>
<dbReference type="InterPro" id="IPR029063">
    <property type="entry name" value="SAM-dependent_MTases_sf"/>
</dbReference>
<gene>
    <name evidence="3" type="ORF">FB384_001612</name>
</gene>